<dbReference type="AlphaFoldDB" id="A0A1G5AD89"/>
<dbReference type="PANTHER" id="PTHR39158:SF1">
    <property type="entry name" value="DNAJ HOMOLOG SUBFAMILY C MEMBER 28"/>
    <property type="match status" value="1"/>
</dbReference>
<gene>
    <name evidence="2" type="ORF">SAMN05216233_10170</name>
</gene>
<evidence type="ECO:0000313" key="3">
    <source>
        <dbReference type="Proteomes" id="UP000198870"/>
    </source>
</evidence>
<dbReference type="InterPro" id="IPR052573">
    <property type="entry name" value="DnaJ_C_subfamily_28"/>
</dbReference>
<dbReference type="Pfam" id="PF09350">
    <property type="entry name" value="DJC28_CD"/>
    <property type="match status" value="1"/>
</dbReference>
<sequence>MSIGFDRIVEEKILKAQKDGKLDNLPGRGKPLEIEDDSRVPEDLRLAHKILKNAGCVPRELEEHVEIRRTEDLLRESDDLSETYRAMKRLRCLKAKLLRDGRSPAIFDIPDTYHEGVINKLGKK</sequence>
<name>A0A1G5AD89_9BACT</name>
<dbReference type="PANTHER" id="PTHR39158">
    <property type="entry name" value="OS08G0560600 PROTEIN"/>
    <property type="match status" value="1"/>
</dbReference>
<dbReference type="OrthoDB" id="9798476at2"/>
<evidence type="ECO:0000259" key="1">
    <source>
        <dbReference type="Pfam" id="PF09350"/>
    </source>
</evidence>
<dbReference type="InterPro" id="IPR018961">
    <property type="entry name" value="DnaJ_homolog_subfam-C_membr-28"/>
</dbReference>
<dbReference type="EMBL" id="FMUX01000001">
    <property type="protein sequence ID" value="SCX75845.1"/>
    <property type="molecule type" value="Genomic_DNA"/>
</dbReference>
<proteinExistence type="predicted"/>
<dbReference type="RefSeq" id="WP_092207132.1">
    <property type="nucleotide sequence ID" value="NZ_FMUX01000001.1"/>
</dbReference>
<dbReference type="Proteomes" id="UP000198870">
    <property type="component" value="Unassembled WGS sequence"/>
</dbReference>
<protein>
    <recommendedName>
        <fullName evidence="1">DnaJ homologue subfamily C member 28 conserved domain-containing protein</fullName>
    </recommendedName>
</protein>
<evidence type="ECO:0000313" key="2">
    <source>
        <dbReference type="EMBL" id="SCX75845.1"/>
    </source>
</evidence>
<accession>A0A1G5AD89</accession>
<reference evidence="2 3" key="1">
    <citation type="submission" date="2016-10" db="EMBL/GenBank/DDBJ databases">
        <authorList>
            <person name="de Groot N.N."/>
        </authorList>
    </citation>
    <scope>NUCLEOTIDE SEQUENCE [LARGE SCALE GENOMIC DNA]</scope>
    <source>
        <strain evidence="2 3">AA1</strain>
    </source>
</reference>
<feature type="domain" description="DnaJ homologue subfamily C member 28 conserved" evidence="1">
    <location>
        <begin position="8"/>
        <end position="75"/>
    </location>
</feature>
<keyword evidence="3" id="KW-1185">Reference proteome</keyword>
<dbReference type="STRING" id="419481.SAMN05216233_10170"/>
<organism evidence="2 3">
    <name type="scientific">Desulfoluna spongiiphila</name>
    <dbReference type="NCBI Taxonomy" id="419481"/>
    <lineage>
        <taxon>Bacteria</taxon>
        <taxon>Pseudomonadati</taxon>
        <taxon>Thermodesulfobacteriota</taxon>
        <taxon>Desulfobacteria</taxon>
        <taxon>Desulfobacterales</taxon>
        <taxon>Desulfolunaceae</taxon>
        <taxon>Desulfoluna</taxon>
    </lineage>
</organism>